<gene>
    <name evidence="3" type="primary">ramA_1</name>
    <name evidence="3" type="ORF">KOR34_12970</name>
</gene>
<dbReference type="SUPFAM" id="SSF56317">
    <property type="entry name" value="Carbon-nitrogen hydrolase"/>
    <property type="match status" value="1"/>
</dbReference>
<dbReference type="PANTHER" id="PTHR23088:SF27">
    <property type="entry name" value="DEAMINATED GLUTATHIONE AMIDASE"/>
    <property type="match status" value="1"/>
</dbReference>
<feature type="domain" description="CN hydrolase" evidence="2">
    <location>
        <begin position="1"/>
        <end position="238"/>
    </location>
</feature>
<dbReference type="PROSITE" id="PS01227">
    <property type="entry name" value="UPF0012"/>
    <property type="match status" value="1"/>
</dbReference>
<proteinExistence type="inferred from homology"/>
<dbReference type="PROSITE" id="PS50263">
    <property type="entry name" value="CN_HYDROLASE"/>
    <property type="match status" value="1"/>
</dbReference>
<evidence type="ECO:0000313" key="4">
    <source>
        <dbReference type="Proteomes" id="UP000316714"/>
    </source>
</evidence>
<dbReference type="Pfam" id="PF00795">
    <property type="entry name" value="CN_hydrolase"/>
    <property type="match status" value="1"/>
</dbReference>
<dbReference type="PANTHER" id="PTHR23088">
    <property type="entry name" value="NITRILASE-RELATED"/>
    <property type="match status" value="1"/>
</dbReference>
<evidence type="ECO:0000313" key="3">
    <source>
        <dbReference type="EMBL" id="TWT36392.1"/>
    </source>
</evidence>
<dbReference type="Gene3D" id="3.60.110.10">
    <property type="entry name" value="Carbon-nitrogen hydrolase"/>
    <property type="match status" value="1"/>
</dbReference>
<protein>
    <submittedName>
        <fullName evidence="3">(R)-stereoselective amidase</fullName>
        <ecNumber evidence="3">3.5.1.100</ecNumber>
    </submittedName>
</protein>
<dbReference type="InterPro" id="IPR003010">
    <property type="entry name" value="C-N_Hydrolase"/>
</dbReference>
<dbReference type="EC" id="3.5.1.100" evidence="3"/>
<reference evidence="3 4" key="1">
    <citation type="submission" date="2019-02" db="EMBL/GenBank/DDBJ databases">
        <title>Deep-cultivation of Planctomycetes and their phenomic and genomic characterization uncovers novel biology.</title>
        <authorList>
            <person name="Wiegand S."/>
            <person name="Jogler M."/>
            <person name="Boedeker C."/>
            <person name="Pinto D."/>
            <person name="Vollmers J."/>
            <person name="Rivas-Marin E."/>
            <person name="Kohn T."/>
            <person name="Peeters S.H."/>
            <person name="Heuer A."/>
            <person name="Rast P."/>
            <person name="Oberbeckmann S."/>
            <person name="Bunk B."/>
            <person name="Jeske O."/>
            <person name="Meyerdierks A."/>
            <person name="Storesund J.E."/>
            <person name="Kallscheuer N."/>
            <person name="Luecker S."/>
            <person name="Lage O.M."/>
            <person name="Pohl T."/>
            <person name="Merkel B.J."/>
            <person name="Hornburger P."/>
            <person name="Mueller R.-W."/>
            <person name="Bruemmer F."/>
            <person name="Labrenz M."/>
            <person name="Spormann A.M."/>
            <person name="Op Den Camp H."/>
            <person name="Overmann J."/>
            <person name="Amann R."/>
            <person name="Jetten M.S.M."/>
            <person name="Mascher T."/>
            <person name="Medema M.H."/>
            <person name="Devos D.P."/>
            <person name="Kaster A.-K."/>
            <person name="Ovreas L."/>
            <person name="Rohde M."/>
            <person name="Galperin M.Y."/>
            <person name="Jogler C."/>
        </authorList>
    </citation>
    <scope>NUCLEOTIDE SEQUENCE [LARGE SCALE GENOMIC DNA]</scope>
    <source>
        <strain evidence="3 4">KOR34</strain>
    </source>
</reference>
<keyword evidence="3" id="KW-0378">Hydrolase</keyword>
<dbReference type="EMBL" id="SIHJ01000001">
    <property type="protein sequence ID" value="TWT36392.1"/>
    <property type="molecule type" value="Genomic_DNA"/>
</dbReference>
<organism evidence="3 4">
    <name type="scientific">Posidoniimonas corsicana</name>
    <dbReference type="NCBI Taxonomy" id="1938618"/>
    <lineage>
        <taxon>Bacteria</taxon>
        <taxon>Pseudomonadati</taxon>
        <taxon>Planctomycetota</taxon>
        <taxon>Planctomycetia</taxon>
        <taxon>Pirellulales</taxon>
        <taxon>Lacipirellulaceae</taxon>
        <taxon>Posidoniimonas</taxon>
    </lineage>
</organism>
<comment type="similarity">
    <text evidence="1">Belongs to the carbon-nitrogen hydrolase superfamily. NIT1/NIT2 family.</text>
</comment>
<accession>A0A5C5VFG7</accession>
<name>A0A5C5VFG7_9BACT</name>
<dbReference type="RefSeq" id="WP_197531192.1">
    <property type="nucleotide sequence ID" value="NZ_SIHJ01000001.1"/>
</dbReference>
<dbReference type="InterPro" id="IPR001110">
    <property type="entry name" value="UPF0012_CS"/>
</dbReference>
<evidence type="ECO:0000256" key="1">
    <source>
        <dbReference type="ARBA" id="ARBA00010613"/>
    </source>
</evidence>
<evidence type="ECO:0000259" key="2">
    <source>
        <dbReference type="PROSITE" id="PS50263"/>
    </source>
</evidence>
<keyword evidence="4" id="KW-1185">Reference proteome</keyword>
<dbReference type="AlphaFoldDB" id="A0A5C5VFG7"/>
<sequence length="257" mass="27888">MKIAIAQLDCRTGDPDHSLGRMVRMVGDARQAGCDVVVFPEMSDTGYWPEKFSAAALPWPGPAVDRLAEAAAEQSIAVVAGLSELDGGAVYNALAFLDADGRLLGKYRKMHLYSPPPASEHAYCRPGVEPTAVRCLGVDWGLSICYDLRFPELYRLPAISGAQVLINVAAWPVARPTHWDYLTRARAIENQAFFVAANRAGTDGPFKFLGGSRIVSPMGELLAEAGREEQLITAELDLSEVDSFRTNVPALADRVLR</sequence>
<dbReference type="GO" id="GO:0016787">
    <property type="term" value="F:hydrolase activity"/>
    <property type="evidence" value="ECO:0007669"/>
    <property type="project" value="UniProtKB-KW"/>
</dbReference>
<comment type="caution">
    <text evidence="3">The sequence shown here is derived from an EMBL/GenBank/DDBJ whole genome shotgun (WGS) entry which is preliminary data.</text>
</comment>
<dbReference type="InterPro" id="IPR036526">
    <property type="entry name" value="C-N_Hydrolase_sf"/>
</dbReference>
<dbReference type="Proteomes" id="UP000316714">
    <property type="component" value="Unassembled WGS sequence"/>
</dbReference>